<evidence type="ECO:0000256" key="1">
    <source>
        <dbReference type="SAM" id="MobiDB-lite"/>
    </source>
</evidence>
<feature type="compositionally biased region" description="Low complexity" evidence="1">
    <location>
        <begin position="43"/>
        <end position="70"/>
    </location>
</feature>
<comment type="caution">
    <text evidence="3">The sequence shown here is derived from an EMBL/GenBank/DDBJ whole genome shotgun (WGS) entry which is preliminary data.</text>
</comment>
<reference evidence="3 4" key="1">
    <citation type="submission" date="2020-08" db="EMBL/GenBank/DDBJ databases">
        <title>Aphidius gifuensis genome sequencing and assembly.</title>
        <authorList>
            <person name="Du Z."/>
        </authorList>
    </citation>
    <scope>NUCLEOTIDE SEQUENCE [LARGE SCALE GENOMIC DNA]</scope>
    <source>
        <strain evidence="3">YNYX2018</strain>
        <tissue evidence="3">Adults</tissue>
    </source>
</reference>
<name>A0A834XK05_APHGI</name>
<feature type="compositionally biased region" description="Acidic residues" evidence="1">
    <location>
        <begin position="74"/>
        <end position="92"/>
    </location>
</feature>
<evidence type="ECO:0000313" key="3">
    <source>
        <dbReference type="EMBL" id="KAF7987381.1"/>
    </source>
</evidence>
<feature type="region of interest" description="Disordered" evidence="1">
    <location>
        <begin position="27"/>
        <end position="111"/>
    </location>
</feature>
<keyword evidence="4" id="KW-1185">Reference proteome</keyword>
<gene>
    <name evidence="3" type="ORF">HCN44_003143</name>
</gene>
<accession>A0A834XK05</accession>
<proteinExistence type="predicted"/>
<protein>
    <submittedName>
        <fullName evidence="3">Uncharacterized protein</fullName>
    </submittedName>
</protein>
<feature type="chain" id="PRO_5032468995" evidence="2">
    <location>
        <begin position="20"/>
        <end position="204"/>
    </location>
</feature>
<sequence length="204" mass="22343">MRSTLLIFLALCLISVCHCADDQYDYDDEPAAAPTTPAPTKPSSRLGSLLSSRARSPVARKPSTTSTTPKPTEEPVEEVVNEGDEVYDENQESETPTTTTEAAKKLRGGIRPFRSNEDLLAALKRRRAQANSIARETTTTTTQSSADSSTSKSKSLGGRNKNESVTKPTRNRFGTPGRGKIAQEEVQETQQDEVQLKNKPYRRG</sequence>
<dbReference type="AlphaFoldDB" id="A0A834XK05"/>
<keyword evidence="2" id="KW-0732">Signal</keyword>
<feature type="compositionally biased region" description="Low complexity" evidence="1">
    <location>
        <begin position="137"/>
        <end position="155"/>
    </location>
</feature>
<feature type="region of interest" description="Disordered" evidence="1">
    <location>
        <begin position="129"/>
        <end position="204"/>
    </location>
</feature>
<dbReference type="EMBL" id="JACMRX010000006">
    <property type="protein sequence ID" value="KAF7987381.1"/>
    <property type="molecule type" value="Genomic_DNA"/>
</dbReference>
<evidence type="ECO:0000256" key="2">
    <source>
        <dbReference type="SAM" id="SignalP"/>
    </source>
</evidence>
<feature type="signal peptide" evidence="2">
    <location>
        <begin position="1"/>
        <end position="19"/>
    </location>
</feature>
<evidence type="ECO:0000313" key="4">
    <source>
        <dbReference type="Proteomes" id="UP000639338"/>
    </source>
</evidence>
<organism evidence="3 4">
    <name type="scientific">Aphidius gifuensis</name>
    <name type="common">Parasitoid wasp</name>
    <dbReference type="NCBI Taxonomy" id="684658"/>
    <lineage>
        <taxon>Eukaryota</taxon>
        <taxon>Metazoa</taxon>
        <taxon>Ecdysozoa</taxon>
        <taxon>Arthropoda</taxon>
        <taxon>Hexapoda</taxon>
        <taxon>Insecta</taxon>
        <taxon>Pterygota</taxon>
        <taxon>Neoptera</taxon>
        <taxon>Endopterygota</taxon>
        <taxon>Hymenoptera</taxon>
        <taxon>Apocrita</taxon>
        <taxon>Ichneumonoidea</taxon>
        <taxon>Braconidae</taxon>
        <taxon>Aphidiinae</taxon>
        <taxon>Aphidius</taxon>
    </lineage>
</organism>
<dbReference type="Proteomes" id="UP000639338">
    <property type="component" value="Unassembled WGS sequence"/>
</dbReference>